<dbReference type="PROSITE" id="PS50109">
    <property type="entry name" value="HIS_KIN"/>
    <property type="match status" value="1"/>
</dbReference>
<evidence type="ECO:0000259" key="9">
    <source>
        <dbReference type="PROSITE" id="PS50109"/>
    </source>
</evidence>
<dbReference type="SMART" id="SM00304">
    <property type="entry name" value="HAMP"/>
    <property type="match status" value="1"/>
</dbReference>
<dbReference type="PANTHER" id="PTHR45339">
    <property type="entry name" value="HYBRID SIGNAL TRANSDUCTION HISTIDINE KINASE J"/>
    <property type="match status" value="1"/>
</dbReference>
<dbReference type="InterPro" id="IPR004358">
    <property type="entry name" value="Sig_transdc_His_kin-like_C"/>
</dbReference>
<protein>
    <recommendedName>
        <fullName evidence="3">histidine kinase</fullName>
        <ecNumber evidence="3">2.7.13.3</ecNumber>
    </recommendedName>
</protein>
<dbReference type="InterPro" id="IPR036097">
    <property type="entry name" value="HisK_dim/P_sf"/>
</dbReference>
<gene>
    <name evidence="12" type="ORF">L9S41_02950</name>
</gene>
<keyword evidence="6" id="KW-0418">Kinase</keyword>
<dbReference type="PROSITE" id="PS50885">
    <property type="entry name" value="HAMP"/>
    <property type="match status" value="1"/>
</dbReference>
<dbReference type="SUPFAM" id="SSF47384">
    <property type="entry name" value="Homodimeric domain of signal transducing histidine kinase"/>
    <property type="match status" value="1"/>
</dbReference>
<dbReference type="InterPro" id="IPR036890">
    <property type="entry name" value="HATPase_C_sf"/>
</dbReference>
<evidence type="ECO:0000256" key="8">
    <source>
        <dbReference type="SAM" id="Coils"/>
    </source>
</evidence>
<evidence type="ECO:0000256" key="2">
    <source>
        <dbReference type="ARBA" id="ARBA00004370"/>
    </source>
</evidence>
<evidence type="ECO:0000256" key="5">
    <source>
        <dbReference type="ARBA" id="ARBA00022679"/>
    </source>
</evidence>
<evidence type="ECO:0000313" key="12">
    <source>
        <dbReference type="EMBL" id="UWZ80371.1"/>
    </source>
</evidence>
<dbReference type="SMART" id="SM00388">
    <property type="entry name" value="HisKA"/>
    <property type="match status" value="1"/>
</dbReference>
<feature type="domain" description="HAMP" evidence="11">
    <location>
        <begin position="239"/>
        <end position="293"/>
    </location>
</feature>
<dbReference type="Pfam" id="PF00512">
    <property type="entry name" value="HisKA"/>
    <property type="match status" value="1"/>
</dbReference>
<evidence type="ECO:0000313" key="13">
    <source>
        <dbReference type="Proteomes" id="UP001060414"/>
    </source>
</evidence>
<dbReference type="InterPro" id="IPR001789">
    <property type="entry name" value="Sig_transdc_resp-reg_receiver"/>
</dbReference>
<dbReference type="Gene3D" id="3.30.565.10">
    <property type="entry name" value="Histidine kinase-like ATPase, C-terminal domain"/>
    <property type="match status" value="1"/>
</dbReference>
<evidence type="ECO:0000256" key="6">
    <source>
        <dbReference type="ARBA" id="ARBA00022777"/>
    </source>
</evidence>
<dbReference type="InterPro" id="IPR003594">
    <property type="entry name" value="HATPase_dom"/>
</dbReference>
<evidence type="ECO:0000259" key="11">
    <source>
        <dbReference type="PROSITE" id="PS50885"/>
    </source>
</evidence>
<comment type="catalytic activity">
    <reaction evidence="1">
        <text>ATP + protein L-histidine = ADP + protein N-phospho-L-histidine.</text>
        <dbReference type="EC" id="2.7.13.3"/>
    </reaction>
</comment>
<feature type="modified residue" description="4-aspartylphosphate" evidence="7">
    <location>
        <position position="617"/>
    </location>
</feature>
<keyword evidence="13" id="KW-1185">Reference proteome</keyword>
<dbReference type="Pfam" id="PF00072">
    <property type="entry name" value="Response_reg"/>
    <property type="match status" value="1"/>
</dbReference>
<dbReference type="SUPFAM" id="SSF52172">
    <property type="entry name" value="CheY-like"/>
    <property type="match status" value="1"/>
</dbReference>
<dbReference type="InterPro" id="IPR005467">
    <property type="entry name" value="His_kinase_dom"/>
</dbReference>
<dbReference type="PRINTS" id="PR00344">
    <property type="entry name" value="BCTRLSENSOR"/>
</dbReference>
<evidence type="ECO:0000256" key="7">
    <source>
        <dbReference type="PROSITE-ProRule" id="PRU00169"/>
    </source>
</evidence>
<dbReference type="EC" id="2.7.13.3" evidence="3"/>
<dbReference type="PANTHER" id="PTHR45339:SF3">
    <property type="entry name" value="HISTIDINE KINASE"/>
    <property type="match status" value="1"/>
</dbReference>
<organism evidence="12 13">
    <name type="scientific">Geoalkalibacter halelectricus</name>
    <dbReference type="NCBI Taxonomy" id="2847045"/>
    <lineage>
        <taxon>Bacteria</taxon>
        <taxon>Pseudomonadati</taxon>
        <taxon>Thermodesulfobacteriota</taxon>
        <taxon>Desulfuromonadia</taxon>
        <taxon>Desulfuromonadales</taxon>
        <taxon>Geoalkalibacteraceae</taxon>
        <taxon>Geoalkalibacter</taxon>
    </lineage>
</organism>
<dbReference type="Gene3D" id="3.40.50.2300">
    <property type="match status" value="1"/>
</dbReference>
<evidence type="ECO:0000256" key="4">
    <source>
        <dbReference type="ARBA" id="ARBA00022553"/>
    </source>
</evidence>
<keyword evidence="4 7" id="KW-0597">Phosphoprotein</keyword>
<evidence type="ECO:0000256" key="1">
    <source>
        <dbReference type="ARBA" id="ARBA00000085"/>
    </source>
</evidence>
<evidence type="ECO:0000256" key="3">
    <source>
        <dbReference type="ARBA" id="ARBA00012438"/>
    </source>
</evidence>
<proteinExistence type="predicted"/>
<keyword evidence="5" id="KW-0808">Transferase</keyword>
<dbReference type="CDD" id="cd00082">
    <property type="entry name" value="HisKA"/>
    <property type="match status" value="1"/>
</dbReference>
<comment type="subcellular location">
    <subcellularLocation>
        <location evidence="2">Membrane</location>
    </subcellularLocation>
</comment>
<dbReference type="EMBL" id="CP092109">
    <property type="protein sequence ID" value="UWZ80371.1"/>
    <property type="molecule type" value="Genomic_DNA"/>
</dbReference>
<feature type="domain" description="Response regulatory" evidence="10">
    <location>
        <begin position="568"/>
        <end position="686"/>
    </location>
</feature>
<dbReference type="Gene3D" id="1.10.287.130">
    <property type="match status" value="1"/>
</dbReference>
<dbReference type="InterPro" id="IPR003661">
    <property type="entry name" value="HisK_dim/P_dom"/>
</dbReference>
<feature type="coiled-coil region" evidence="8">
    <location>
        <begin position="274"/>
        <end position="319"/>
    </location>
</feature>
<dbReference type="Pfam" id="PF02518">
    <property type="entry name" value="HATPase_c"/>
    <property type="match status" value="1"/>
</dbReference>
<dbReference type="InterPro" id="IPR003660">
    <property type="entry name" value="HAMP_dom"/>
</dbReference>
<keyword evidence="8" id="KW-0175">Coiled coil</keyword>
<dbReference type="InterPro" id="IPR011006">
    <property type="entry name" value="CheY-like_superfamily"/>
</dbReference>
<feature type="domain" description="Histidine kinase" evidence="9">
    <location>
        <begin position="326"/>
        <end position="544"/>
    </location>
</feature>
<dbReference type="RefSeq" id="WP_260748728.1">
    <property type="nucleotide sequence ID" value="NZ_CP092109.1"/>
</dbReference>
<reference evidence="12" key="1">
    <citation type="journal article" date="2022" name="Environ. Microbiol.">
        <title>Geoalkalibacter halelectricus SAP #1 sp. nov. possessing extracellular electron transfer and mineral#reducing capabilities from a haloalkaline environment.</title>
        <authorList>
            <person name="Yadav S."/>
            <person name="Singh R."/>
            <person name="Sundharam S.S."/>
            <person name="Chaudhary S."/>
            <person name="Krishnamurthi S."/>
            <person name="Patil S.A."/>
        </authorList>
    </citation>
    <scope>NUCLEOTIDE SEQUENCE</scope>
    <source>
        <strain evidence="12">SAP-1</strain>
    </source>
</reference>
<dbReference type="Pfam" id="PF11845">
    <property type="entry name" value="Tll0287-like"/>
    <property type="match status" value="1"/>
</dbReference>
<dbReference type="SUPFAM" id="SSF55874">
    <property type="entry name" value="ATPase domain of HSP90 chaperone/DNA topoisomerase II/histidine kinase"/>
    <property type="match status" value="1"/>
</dbReference>
<sequence length="693" mass="77056">MKLSKSLNLILLLLFFVGSLAVILTVNFSLKKQAYLDAEREAELLIGMHEAIYQYFVHELQPEVKKMAERLDEQNVYNPVWMSSLYALRKIGQEFKTITGERYAFRKTIVGARNQDNEANAFERKFIAQLELDPDLKELSRIVYLEDGPYYLSMRRSSSMVENCLRCHSTPDNAPAELLEIYGSYLGFGRSVGQASAISMQIPVADSYAKADQLTLQLSMMLLGLLCLLFLTLSQSIRRLVVNPLQRFHSQVRAIAGNPHSLRQKIDDLPGREFQELSEEFNRMSESLADYSENLEALVEDRSRELNCAKDAAERANRAKSEFLAAMSHEIRTPMNGVIGMNELLLSTQLSGDQREYALTVKQSAQALLCILNDILDISRIEAGQVRLKTSPLDLRHLLKDVVALIKGGADAKNLTLSVHCAEDFPPLVVLDEGRVRQVLINLLNNAVKFTLEGSVSLSVATNEEESKILFGVEDSGVGMDHAGLTRIFEPFVQLDNSLARTHAGVGLGLPITKNLISLMGGEIAVESRFGQGSRFSFWLPLVRAQSAAPATTGRMEVNQVDEIRPLDILVAEDNPVNAKVLSRLLEKAGHRITLATNGGEALQLAENKPFDLVFMDVQMPVVDGLEATRGLREREKVTGGRVPVIALTAHALKEDRERCLAAGMDDYLTKPLMAEELYRAVAHWSGTATLNR</sequence>
<name>A0ABY5ZML6_9BACT</name>
<dbReference type="CDD" id="cd17546">
    <property type="entry name" value="REC_hyHK_CKI1_RcsC-like"/>
    <property type="match status" value="1"/>
</dbReference>
<accession>A0ABY5ZML6</accession>
<dbReference type="SMART" id="SM00448">
    <property type="entry name" value="REC"/>
    <property type="match status" value="1"/>
</dbReference>
<dbReference type="CDD" id="cd16922">
    <property type="entry name" value="HATPase_EvgS-ArcB-TorS-like"/>
    <property type="match status" value="1"/>
</dbReference>
<dbReference type="SMART" id="SM00387">
    <property type="entry name" value="HATPase_c"/>
    <property type="match status" value="1"/>
</dbReference>
<dbReference type="PROSITE" id="PS50110">
    <property type="entry name" value="RESPONSE_REGULATORY"/>
    <property type="match status" value="1"/>
</dbReference>
<dbReference type="CDD" id="cd06225">
    <property type="entry name" value="HAMP"/>
    <property type="match status" value="1"/>
</dbReference>
<dbReference type="InterPro" id="IPR021796">
    <property type="entry name" value="Tll0287-like_dom"/>
</dbReference>
<dbReference type="Proteomes" id="UP001060414">
    <property type="component" value="Chromosome"/>
</dbReference>
<evidence type="ECO:0000259" key="10">
    <source>
        <dbReference type="PROSITE" id="PS50110"/>
    </source>
</evidence>
<dbReference type="Pfam" id="PF00672">
    <property type="entry name" value="HAMP"/>
    <property type="match status" value="1"/>
</dbReference>
<dbReference type="Gene3D" id="6.10.340.10">
    <property type="match status" value="1"/>
</dbReference>